<comment type="caution">
    <text evidence="1">The sequence shown here is derived from an EMBL/GenBank/DDBJ whole genome shotgun (WGS) entry which is preliminary data.</text>
</comment>
<sequence>MSPCILETCLRLPVVEVAALVPAAAPLLFALARQHALPDPEEFTFQVLRRAIDDRDCWVRSGLPARVWLCGLALQMARPAHAPAI</sequence>
<evidence type="ECO:0000313" key="2">
    <source>
        <dbReference type="Proteomes" id="UP000430519"/>
    </source>
</evidence>
<dbReference type="EMBL" id="WVHK01000004">
    <property type="protein sequence ID" value="MXV18437.1"/>
    <property type="molecule type" value="Genomic_DNA"/>
</dbReference>
<dbReference type="Proteomes" id="UP000430519">
    <property type="component" value="Unassembled WGS sequence"/>
</dbReference>
<gene>
    <name evidence="1" type="ORF">GLX28_02135</name>
</gene>
<organism evidence="1 2">
    <name type="scientific">Deinococcus xianganensis</name>
    <dbReference type="NCBI Taxonomy" id="1507289"/>
    <lineage>
        <taxon>Bacteria</taxon>
        <taxon>Thermotogati</taxon>
        <taxon>Deinococcota</taxon>
        <taxon>Deinococci</taxon>
        <taxon>Deinococcales</taxon>
        <taxon>Deinococcaceae</taxon>
        <taxon>Deinococcus</taxon>
    </lineage>
</organism>
<evidence type="ECO:0000313" key="1">
    <source>
        <dbReference type="EMBL" id="MXV18437.1"/>
    </source>
</evidence>
<dbReference type="RefSeq" id="WP_160976317.1">
    <property type="nucleotide sequence ID" value="NZ_WVHK01000004.1"/>
</dbReference>
<keyword evidence="2" id="KW-1185">Reference proteome</keyword>
<protein>
    <submittedName>
        <fullName evidence="1">Uncharacterized protein</fullName>
    </submittedName>
</protein>
<accession>A0A6I4YHB9</accession>
<proteinExistence type="predicted"/>
<reference evidence="1 2" key="1">
    <citation type="submission" date="2019-11" db="EMBL/GenBank/DDBJ databases">
        <title>Genome sequence of Deinococcus xianganensis Y35, AI-2 producing algicidal bacterium, isolated from lake water.</title>
        <authorList>
            <person name="Li Y."/>
        </authorList>
    </citation>
    <scope>NUCLEOTIDE SEQUENCE [LARGE SCALE GENOMIC DNA]</scope>
    <source>
        <strain evidence="1 2">Y35</strain>
    </source>
</reference>
<dbReference type="AlphaFoldDB" id="A0A6I4YHB9"/>
<name>A0A6I4YHB9_9DEIO</name>